<evidence type="ECO:0000313" key="4">
    <source>
        <dbReference type="Proteomes" id="UP000053780"/>
    </source>
</evidence>
<dbReference type="Pfam" id="PF00560">
    <property type="entry name" value="LRR_1"/>
    <property type="match status" value="1"/>
</dbReference>
<dbReference type="VEuPathDB" id="MicrosporidiaDB:NAPIS_ORF00001"/>
<dbReference type="InterPro" id="IPR003591">
    <property type="entry name" value="Leu-rich_rpt_typical-subtyp"/>
</dbReference>
<dbReference type="PRINTS" id="PR00019">
    <property type="entry name" value="LEURICHRPT"/>
</dbReference>
<dbReference type="GO" id="GO:0005737">
    <property type="term" value="C:cytoplasm"/>
    <property type="evidence" value="ECO:0007669"/>
    <property type="project" value="TreeGrafter"/>
</dbReference>
<reference evidence="3 4" key="1">
    <citation type="journal article" date="2013" name="BMC Genomics">
        <title>Genome sequencing and comparative genomics of honey bee microsporidia, Nosema apis reveal novel insights into host-parasite interactions.</title>
        <authorList>
            <person name="Chen Yp."/>
            <person name="Pettis J.S."/>
            <person name="Zhao Y."/>
            <person name="Liu X."/>
            <person name="Tallon L.J."/>
            <person name="Sadzewicz L.D."/>
            <person name="Li R."/>
            <person name="Zheng H."/>
            <person name="Huang S."/>
            <person name="Zhang X."/>
            <person name="Hamilton M.C."/>
            <person name="Pernal S.F."/>
            <person name="Melathopoulos A.P."/>
            <person name="Yan X."/>
            <person name="Evans J.D."/>
        </authorList>
    </citation>
    <scope>NUCLEOTIDE SEQUENCE [LARGE SCALE GENOMIC DNA]</scope>
    <source>
        <strain evidence="3 4">BRL 01</strain>
    </source>
</reference>
<keyword evidence="2" id="KW-0677">Repeat</keyword>
<dbReference type="InterPro" id="IPR001611">
    <property type="entry name" value="Leu-rich_rpt"/>
</dbReference>
<dbReference type="Proteomes" id="UP000053780">
    <property type="component" value="Unassembled WGS sequence"/>
</dbReference>
<dbReference type="Gene3D" id="3.80.10.10">
    <property type="entry name" value="Ribonuclease Inhibitor"/>
    <property type="match status" value="1"/>
</dbReference>
<evidence type="ECO:0000313" key="3">
    <source>
        <dbReference type="EMBL" id="EQB62418.1"/>
    </source>
</evidence>
<dbReference type="PROSITE" id="PS51450">
    <property type="entry name" value="LRR"/>
    <property type="match status" value="5"/>
</dbReference>
<evidence type="ECO:0000256" key="2">
    <source>
        <dbReference type="ARBA" id="ARBA00022737"/>
    </source>
</evidence>
<dbReference type="PANTHER" id="PTHR48051:SF1">
    <property type="entry name" value="RAS SUPPRESSOR PROTEIN 1"/>
    <property type="match status" value="1"/>
</dbReference>
<dbReference type="SMART" id="SM00369">
    <property type="entry name" value="LRR_TYP"/>
    <property type="match status" value="4"/>
</dbReference>
<protein>
    <submittedName>
        <fullName evidence="3">Leucine-rich repeat protein shoc-2</fullName>
    </submittedName>
</protein>
<gene>
    <name evidence="3" type="ORF">NAPIS_ORF00001</name>
</gene>
<name>T0LDN0_9MICR</name>
<dbReference type="EMBL" id="KE646834">
    <property type="protein sequence ID" value="EQB62418.1"/>
    <property type="molecule type" value="Genomic_DNA"/>
</dbReference>
<sequence>MLNMFDFINYNLILVQGSKNCDFDQGSLTFDLYTNIKLTCNKISILPEKLSECRKLKTLYLSNNLISNFNFICKIISLQNLDLDHNQILNIPDLIGNLENLEDLDLSYNRISIFSENLFKCRKLKALNLRSNNIKNIPIELFNFLSRLDYLNLRDNPISGIDELKRKMRYRLEID</sequence>
<dbReference type="OrthoDB" id="2021138at2759"/>
<accession>T0LDN0</accession>
<dbReference type="PANTHER" id="PTHR48051">
    <property type="match status" value="1"/>
</dbReference>
<dbReference type="SUPFAM" id="SSF52075">
    <property type="entry name" value="Outer arm dynein light chain 1"/>
    <property type="match status" value="1"/>
</dbReference>
<dbReference type="AlphaFoldDB" id="T0LDN0"/>
<evidence type="ECO:0000256" key="1">
    <source>
        <dbReference type="ARBA" id="ARBA00022614"/>
    </source>
</evidence>
<dbReference type="InterPro" id="IPR032675">
    <property type="entry name" value="LRR_dom_sf"/>
</dbReference>
<keyword evidence="4" id="KW-1185">Reference proteome</keyword>
<proteinExistence type="predicted"/>
<dbReference type="InterPro" id="IPR050216">
    <property type="entry name" value="LRR_domain-containing"/>
</dbReference>
<dbReference type="HOGENOM" id="CLU_1533021_0_0_1"/>
<dbReference type="Pfam" id="PF13855">
    <property type="entry name" value="LRR_8"/>
    <property type="match status" value="2"/>
</dbReference>
<keyword evidence="1" id="KW-0433">Leucine-rich repeat</keyword>
<organism evidence="3 4">
    <name type="scientific">Vairimorpha apis BRL 01</name>
    <dbReference type="NCBI Taxonomy" id="1037528"/>
    <lineage>
        <taxon>Eukaryota</taxon>
        <taxon>Fungi</taxon>
        <taxon>Fungi incertae sedis</taxon>
        <taxon>Microsporidia</taxon>
        <taxon>Nosematidae</taxon>
        <taxon>Vairimorpha</taxon>
    </lineage>
</organism>